<sequence length="174" mass="18422">MITVVGDDRPGLVSALADVIAQHSGSWERSQLAELAGKFAGIVTVDVPEDRASGLAEALGGLTGVLDTTVHTARPQPERSGEGEVLHLDLIGNDRPGIIQEITAALTEQQVSVEDLQTKVVPTPQAGGDLFAARARLRVPDDADLPALRGALERIAQELMVDLSFEPEDDAGWE</sequence>
<dbReference type="Pfam" id="PF13740">
    <property type="entry name" value="ACT_6"/>
    <property type="match status" value="2"/>
</dbReference>
<dbReference type="STRING" id="1758689.SGUI_3080"/>
<organism evidence="2 3">
    <name type="scientific">Serinicoccus hydrothermalis</name>
    <dbReference type="NCBI Taxonomy" id="1758689"/>
    <lineage>
        <taxon>Bacteria</taxon>
        <taxon>Bacillati</taxon>
        <taxon>Actinomycetota</taxon>
        <taxon>Actinomycetes</taxon>
        <taxon>Micrococcales</taxon>
        <taxon>Ornithinimicrobiaceae</taxon>
        <taxon>Serinicoccus</taxon>
    </lineage>
</organism>
<dbReference type="InterPro" id="IPR045865">
    <property type="entry name" value="ACT-like_dom_sf"/>
</dbReference>
<dbReference type="SUPFAM" id="SSF55021">
    <property type="entry name" value="ACT-like"/>
    <property type="match status" value="2"/>
</dbReference>
<evidence type="ECO:0000259" key="1">
    <source>
        <dbReference type="PROSITE" id="PS51671"/>
    </source>
</evidence>
<dbReference type="PANTHER" id="PTHR34875:SF6">
    <property type="entry name" value="UPF0237 PROTEIN MJ1558"/>
    <property type="match status" value="1"/>
</dbReference>
<dbReference type="PANTHER" id="PTHR34875">
    <property type="entry name" value="UPF0237 PROTEIN MJ1558"/>
    <property type="match status" value="1"/>
</dbReference>
<dbReference type="EMBL" id="CP014989">
    <property type="protein sequence ID" value="ANS80476.1"/>
    <property type="molecule type" value="Genomic_DNA"/>
</dbReference>
<feature type="domain" description="ACT" evidence="1">
    <location>
        <begin position="87"/>
        <end position="166"/>
    </location>
</feature>
<dbReference type="CDD" id="cd04869">
    <property type="entry name" value="ACT_GcvR_2"/>
    <property type="match status" value="1"/>
</dbReference>
<dbReference type="AlphaFoldDB" id="A0A1B1NGC3"/>
<dbReference type="Gene3D" id="3.30.70.260">
    <property type="match status" value="2"/>
</dbReference>
<protein>
    <submittedName>
        <fullName evidence="2">Glycine cleavage system transcriptional antiactivator GcvR</fullName>
    </submittedName>
</protein>
<evidence type="ECO:0000313" key="2">
    <source>
        <dbReference type="EMBL" id="ANS80476.1"/>
    </source>
</evidence>
<dbReference type="PIRSF" id="PIRSF028103">
    <property type="entry name" value="GcvR"/>
    <property type="match status" value="1"/>
</dbReference>
<keyword evidence="3" id="KW-1185">Reference proteome</keyword>
<dbReference type="PROSITE" id="PS51671">
    <property type="entry name" value="ACT"/>
    <property type="match status" value="2"/>
</dbReference>
<reference evidence="2 3" key="1">
    <citation type="submission" date="2016-03" db="EMBL/GenBank/DDBJ databases">
        <title>Shallow-sea hydrothermal system.</title>
        <authorList>
            <person name="Tang K."/>
        </authorList>
    </citation>
    <scope>NUCLEOTIDE SEQUENCE [LARGE SCALE GENOMIC DNA]</scope>
    <source>
        <strain evidence="2 3">JLT9</strain>
    </source>
</reference>
<dbReference type="InterPro" id="IPR002912">
    <property type="entry name" value="ACT_dom"/>
</dbReference>
<feature type="domain" description="ACT" evidence="1">
    <location>
        <begin position="1"/>
        <end position="73"/>
    </location>
</feature>
<dbReference type="InterPro" id="IPR016867">
    <property type="entry name" value="GcvR"/>
</dbReference>
<dbReference type="Proteomes" id="UP000092482">
    <property type="component" value="Chromosome"/>
</dbReference>
<evidence type="ECO:0000313" key="3">
    <source>
        <dbReference type="Proteomes" id="UP000092482"/>
    </source>
</evidence>
<dbReference type="GO" id="GO:0006355">
    <property type="term" value="P:regulation of DNA-templated transcription"/>
    <property type="evidence" value="ECO:0007669"/>
    <property type="project" value="InterPro"/>
</dbReference>
<gene>
    <name evidence="2" type="ORF">SGUI_3080</name>
</gene>
<dbReference type="InterPro" id="IPR050990">
    <property type="entry name" value="UPF0237/GcvR_regulator"/>
</dbReference>
<proteinExistence type="predicted"/>
<accession>A0A1B1NGC3</accession>
<dbReference type="KEGG" id="serj:SGUI_3080"/>
<name>A0A1B1NGC3_9MICO</name>